<dbReference type="Gene3D" id="1.10.10.60">
    <property type="entry name" value="Homeodomain-like"/>
    <property type="match status" value="2"/>
</dbReference>
<keyword evidence="3" id="KW-0804">Transcription</keyword>
<dbReference type="InterPro" id="IPR011256">
    <property type="entry name" value="Reg_factor_effector_dom_sf"/>
</dbReference>
<name>A0ABU0E403_9FIRM</name>
<dbReference type="PRINTS" id="PR00032">
    <property type="entry name" value="HTHARAC"/>
</dbReference>
<feature type="domain" description="HTH araC/xylS-type" evidence="4">
    <location>
        <begin position="15"/>
        <end position="114"/>
    </location>
</feature>
<protein>
    <submittedName>
        <fullName evidence="5">AraC family transcriptional regulator</fullName>
    </submittedName>
</protein>
<keyword evidence="2" id="KW-0238">DNA-binding</keyword>
<reference evidence="5 6" key="1">
    <citation type="submission" date="2023-07" db="EMBL/GenBank/DDBJ databases">
        <title>Genomic Encyclopedia of Type Strains, Phase IV (KMG-IV): sequencing the most valuable type-strain genomes for metagenomic binning, comparative biology and taxonomic classification.</title>
        <authorList>
            <person name="Goeker M."/>
        </authorList>
    </citation>
    <scope>NUCLEOTIDE SEQUENCE [LARGE SCALE GENOMIC DNA]</scope>
    <source>
        <strain evidence="5 6">DSM 16784</strain>
    </source>
</reference>
<dbReference type="InterPro" id="IPR009057">
    <property type="entry name" value="Homeodomain-like_sf"/>
</dbReference>
<dbReference type="InterPro" id="IPR029442">
    <property type="entry name" value="GyrI-like"/>
</dbReference>
<dbReference type="InterPro" id="IPR018060">
    <property type="entry name" value="HTH_AraC"/>
</dbReference>
<dbReference type="InterPro" id="IPR010499">
    <property type="entry name" value="AraC_E-bd"/>
</dbReference>
<dbReference type="InterPro" id="IPR018062">
    <property type="entry name" value="HTH_AraC-typ_CS"/>
</dbReference>
<keyword evidence="6" id="KW-1185">Reference proteome</keyword>
<dbReference type="InterPro" id="IPR020449">
    <property type="entry name" value="Tscrpt_reg_AraC-type_HTH"/>
</dbReference>
<dbReference type="EMBL" id="JAUSUR010000003">
    <property type="protein sequence ID" value="MDQ0361446.1"/>
    <property type="molecule type" value="Genomic_DNA"/>
</dbReference>
<evidence type="ECO:0000313" key="6">
    <source>
        <dbReference type="Proteomes" id="UP001230220"/>
    </source>
</evidence>
<evidence type="ECO:0000256" key="1">
    <source>
        <dbReference type="ARBA" id="ARBA00023015"/>
    </source>
</evidence>
<evidence type="ECO:0000256" key="2">
    <source>
        <dbReference type="ARBA" id="ARBA00023125"/>
    </source>
</evidence>
<evidence type="ECO:0000313" key="5">
    <source>
        <dbReference type="EMBL" id="MDQ0361446.1"/>
    </source>
</evidence>
<accession>A0ABU0E403</accession>
<sequence>MKQYEGKNEYVNRINKVQNYIERNITKTFTLEELSEVAGFSKYHFHRIFKAITHESLLQYVNRIKLEVSTGLLSHRQDMSITDIAYYLGFSDSAVYSRSFKQYYDVSPSNYRDDYRKNCKDQYNISRYNKDVSDKLNQSVSKQEIEGKVEIITMDSIKVAYLRFTGAYIELSKQLPKLMEQLFINAYNQNLLIEGETKVLCIYHDNPEFTNPDDLKTSICITLPDGAVVDENSELSVMEIPAGEYMVGHFYIRQDQFSAMWDYIYEEWLTNSGYVPSDNAPFEVYMNDYRNDKHGIHLVDIYLPVQPFAF</sequence>
<dbReference type="Gene3D" id="3.20.80.10">
    <property type="entry name" value="Regulatory factor, effector binding domain"/>
    <property type="match status" value="1"/>
</dbReference>
<dbReference type="SUPFAM" id="SSF55136">
    <property type="entry name" value="Probable bacterial effector-binding domain"/>
    <property type="match status" value="1"/>
</dbReference>
<dbReference type="InterPro" id="IPR050908">
    <property type="entry name" value="SmbC-like"/>
</dbReference>
<dbReference type="PROSITE" id="PS01124">
    <property type="entry name" value="HTH_ARAC_FAMILY_2"/>
    <property type="match status" value="1"/>
</dbReference>
<comment type="caution">
    <text evidence="5">The sequence shown here is derived from an EMBL/GenBank/DDBJ whole genome shotgun (WGS) entry which is preliminary data.</text>
</comment>
<organism evidence="5 6">
    <name type="scientific">Breznakia pachnodae</name>
    <dbReference type="NCBI Taxonomy" id="265178"/>
    <lineage>
        <taxon>Bacteria</taxon>
        <taxon>Bacillati</taxon>
        <taxon>Bacillota</taxon>
        <taxon>Erysipelotrichia</taxon>
        <taxon>Erysipelotrichales</taxon>
        <taxon>Erysipelotrichaceae</taxon>
        <taxon>Breznakia</taxon>
    </lineage>
</organism>
<evidence type="ECO:0000256" key="3">
    <source>
        <dbReference type="ARBA" id="ARBA00023163"/>
    </source>
</evidence>
<proteinExistence type="predicted"/>
<dbReference type="SMART" id="SM00871">
    <property type="entry name" value="AraC_E_bind"/>
    <property type="match status" value="1"/>
</dbReference>
<dbReference type="PROSITE" id="PS00041">
    <property type="entry name" value="HTH_ARAC_FAMILY_1"/>
    <property type="match status" value="1"/>
</dbReference>
<gene>
    <name evidence="5" type="ORF">J2S15_002193</name>
</gene>
<dbReference type="Pfam" id="PF12833">
    <property type="entry name" value="HTH_18"/>
    <property type="match status" value="1"/>
</dbReference>
<evidence type="ECO:0000259" key="4">
    <source>
        <dbReference type="PROSITE" id="PS01124"/>
    </source>
</evidence>
<dbReference type="PANTHER" id="PTHR40055:SF1">
    <property type="entry name" value="TRANSCRIPTIONAL REGULATOR YGIV-RELATED"/>
    <property type="match status" value="1"/>
</dbReference>
<dbReference type="Pfam" id="PF06445">
    <property type="entry name" value="GyrI-like"/>
    <property type="match status" value="1"/>
</dbReference>
<dbReference type="PANTHER" id="PTHR40055">
    <property type="entry name" value="TRANSCRIPTIONAL REGULATOR YGIV-RELATED"/>
    <property type="match status" value="1"/>
</dbReference>
<dbReference type="SUPFAM" id="SSF46689">
    <property type="entry name" value="Homeodomain-like"/>
    <property type="match status" value="2"/>
</dbReference>
<dbReference type="RefSeq" id="WP_307408170.1">
    <property type="nucleotide sequence ID" value="NZ_JAUSUR010000003.1"/>
</dbReference>
<dbReference type="SMART" id="SM00342">
    <property type="entry name" value="HTH_ARAC"/>
    <property type="match status" value="1"/>
</dbReference>
<keyword evidence="1" id="KW-0805">Transcription regulation</keyword>
<dbReference type="Proteomes" id="UP001230220">
    <property type="component" value="Unassembled WGS sequence"/>
</dbReference>